<feature type="domain" description="Reverse transcriptase" evidence="1">
    <location>
        <begin position="78"/>
        <end position="329"/>
    </location>
</feature>
<name>A0A7W2HJJ8_9ACTN</name>
<proteinExistence type="predicted"/>
<dbReference type="InterPro" id="IPR013597">
    <property type="entry name" value="Mat_intron_G2"/>
</dbReference>
<dbReference type="Pfam" id="PF00078">
    <property type="entry name" value="RVT_1"/>
    <property type="match status" value="1"/>
</dbReference>
<dbReference type="Proteomes" id="UP000586976">
    <property type="component" value="Unassembled WGS sequence"/>
</dbReference>
<dbReference type="Pfam" id="PF08388">
    <property type="entry name" value="GIIM"/>
    <property type="match status" value="1"/>
</dbReference>
<dbReference type="EMBL" id="JACEQY010000055">
    <property type="protein sequence ID" value="MBA4866192.1"/>
    <property type="molecule type" value="Genomic_DNA"/>
</dbReference>
<dbReference type="PANTHER" id="PTHR34047:SF8">
    <property type="entry name" value="PROTEIN YKFC"/>
    <property type="match status" value="1"/>
</dbReference>
<keyword evidence="2" id="KW-0695">RNA-directed DNA polymerase</keyword>
<keyword evidence="3" id="KW-1185">Reference proteome</keyword>
<sequence>MTAERRVLDHQLKLHRWARDEPDRRFDDVFNLICDRATLLVAWERVSGNRGARTAGVDGLTRYHVEERHGLIPFLEELRSSLKDGSFMALPVKQAVIPKKNGKVRYLGIPTLRDRVAQMALKLVLEPIFEVDFYPSSYGYRPGRRAQDAIAEIHHFTSKPSNYEWVIEGDIKACFDNVDHHVLMDLVAERVKDRKVLRLVSAFLRAGVVELQGGFAESLTGTPQGGVASPLLANIYLSALDRYFSRIWDTEMTPAWRRQHRRRRGRPNFRLVRYADDFVVLVHGTREEAEALKAEIGELLASRLKMTLSDEKTHITHVDDGFVFLGFHIQRKLGGGGRRVVLTIPSKQALASVMHKIKKLTGRGTTSHSLEEVLRAVNPVLRGWAAYFRYGVSKRTFSYLGWYAWRRMNLWIRRKHPRMTWKQMRRRYFAADSITEGGIVLYNPAKMKVERYRFRGAQISTPYNIDEVDPRGARFRRTSHDDVAFVGQVSEYLA</sequence>
<organism evidence="2 3">
    <name type="scientific">Streptomyces himalayensis subsp. aureolus</name>
    <dbReference type="NCBI Taxonomy" id="2758039"/>
    <lineage>
        <taxon>Bacteria</taxon>
        <taxon>Bacillati</taxon>
        <taxon>Actinomycetota</taxon>
        <taxon>Actinomycetes</taxon>
        <taxon>Kitasatosporales</taxon>
        <taxon>Streptomycetaceae</taxon>
        <taxon>Streptomyces</taxon>
        <taxon>Streptomyces himalayensis</taxon>
    </lineage>
</organism>
<accession>A0A7W2HJJ8</accession>
<dbReference type="InterPro" id="IPR030931">
    <property type="entry name" value="Group_II_RT_mat"/>
</dbReference>
<dbReference type="PROSITE" id="PS50878">
    <property type="entry name" value="RT_POL"/>
    <property type="match status" value="1"/>
</dbReference>
<dbReference type="InterPro" id="IPR000477">
    <property type="entry name" value="RT_dom"/>
</dbReference>
<protein>
    <submittedName>
        <fullName evidence="2">Group II intron reverse transcriptase/maturase</fullName>
        <ecNumber evidence="2">2.7.7.49</ecNumber>
    </submittedName>
</protein>
<keyword evidence="2" id="KW-0808">Transferase</keyword>
<dbReference type="NCBIfam" id="TIGR04416">
    <property type="entry name" value="group_II_RT_mat"/>
    <property type="match status" value="1"/>
</dbReference>
<dbReference type="EC" id="2.7.7.49" evidence="2"/>
<dbReference type="GO" id="GO:0003964">
    <property type="term" value="F:RNA-directed DNA polymerase activity"/>
    <property type="evidence" value="ECO:0007669"/>
    <property type="project" value="UniProtKB-KW"/>
</dbReference>
<dbReference type="SUPFAM" id="SSF56672">
    <property type="entry name" value="DNA/RNA polymerases"/>
    <property type="match status" value="1"/>
</dbReference>
<comment type="caution">
    <text evidence="2">The sequence shown here is derived from an EMBL/GenBank/DDBJ whole genome shotgun (WGS) entry which is preliminary data.</text>
</comment>
<evidence type="ECO:0000313" key="2">
    <source>
        <dbReference type="EMBL" id="MBA4866192.1"/>
    </source>
</evidence>
<dbReference type="CDD" id="cd01651">
    <property type="entry name" value="RT_G2_intron"/>
    <property type="match status" value="1"/>
</dbReference>
<evidence type="ECO:0000313" key="3">
    <source>
        <dbReference type="Proteomes" id="UP000586976"/>
    </source>
</evidence>
<gene>
    <name evidence="2" type="primary">ltrA</name>
    <name evidence="2" type="ORF">H1V43_33695</name>
</gene>
<dbReference type="PANTHER" id="PTHR34047">
    <property type="entry name" value="NUCLEAR INTRON MATURASE 1, MITOCHONDRIAL-RELATED"/>
    <property type="match status" value="1"/>
</dbReference>
<dbReference type="InterPro" id="IPR051083">
    <property type="entry name" value="GrpII_Intron_Splice-Mob/Def"/>
</dbReference>
<dbReference type="InterPro" id="IPR043502">
    <property type="entry name" value="DNA/RNA_pol_sf"/>
</dbReference>
<dbReference type="AlphaFoldDB" id="A0A7W2HJJ8"/>
<evidence type="ECO:0000259" key="1">
    <source>
        <dbReference type="PROSITE" id="PS50878"/>
    </source>
</evidence>
<keyword evidence="2" id="KW-0548">Nucleotidyltransferase</keyword>
<reference evidence="2 3" key="1">
    <citation type="submission" date="2020-07" db="EMBL/GenBank/DDBJ databases">
        <title>Streptomyces isolated from Indian soil.</title>
        <authorList>
            <person name="Mandal S."/>
            <person name="Maiti P.K."/>
        </authorList>
    </citation>
    <scope>NUCLEOTIDE SEQUENCE [LARGE SCALE GENOMIC DNA]</scope>
    <source>
        <strain evidence="2 3">PSKA54</strain>
    </source>
</reference>